<gene>
    <name evidence="1" type="ORF">J421_3830</name>
</gene>
<sequence>MTRSHRLVVAAGAIAAAACQRTTSDHRSYVERAVALAPQIEHATGLRFVSPPKVEVRSADQVRAFVQQTLDDSLARRDVAAEEAAYKRLGLVPDSVNLRQLLARILERQIVGYYDPKSKTLYIVDGADSASAEVTLRHELVHALQDQHANLDSIERVTGENDRSAAAHAALEGLASYAQFASSGVALQAPGAWDRVRGEIRENMERTPVLSEAPFVVRETLLFPYLSGAEFARRFVDRGGGDSLLKRLPTSTEQVLHADAYFGKDGGKPDAPTTITLPTPTPGSVAYTGTLGEFEIRLLLYHHTEDLDLAARAAQGWDGDRYDIVRTPQGDAFVWVTVWDSAQDAAEFFDALGQTLPKHYPDAKLGPAAPAGGRQYTGGGGRTVLLRATDVQGRPAVLYVDAPPGATPAVDLTKVTLHE</sequence>
<organism evidence="1 2">
    <name type="scientific">Gemmatirosa kalamazoonensis</name>
    <dbReference type="NCBI Taxonomy" id="861299"/>
    <lineage>
        <taxon>Bacteria</taxon>
        <taxon>Pseudomonadati</taxon>
        <taxon>Gemmatimonadota</taxon>
        <taxon>Gemmatimonadia</taxon>
        <taxon>Gemmatimonadales</taxon>
        <taxon>Gemmatimonadaceae</taxon>
        <taxon>Gemmatirosa</taxon>
    </lineage>
</organism>
<dbReference type="KEGG" id="gba:J421_3830"/>
<dbReference type="OrthoDB" id="263516at2"/>
<evidence type="ECO:0000313" key="1">
    <source>
        <dbReference type="EMBL" id="AHG91367.1"/>
    </source>
</evidence>
<dbReference type="Proteomes" id="UP000019151">
    <property type="component" value="Chromosome"/>
</dbReference>
<protein>
    <recommendedName>
        <fullName evidence="3">DUF4157 domain-containing protein</fullName>
    </recommendedName>
</protein>
<dbReference type="STRING" id="861299.J421_3830"/>
<name>W0RLN9_9BACT</name>
<dbReference type="InParanoid" id="W0RLN9"/>
<evidence type="ECO:0008006" key="3">
    <source>
        <dbReference type="Google" id="ProtNLM"/>
    </source>
</evidence>
<accession>W0RLN9</accession>
<dbReference type="PROSITE" id="PS51257">
    <property type="entry name" value="PROKAR_LIPOPROTEIN"/>
    <property type="match status" value="1"/>
</dbReference>
<dbReference type="HOGENOM" id="CLU_625421_0_0_0"/>
<dbReference type="AlphaFoldDB" id="W0RLN9"/>
<dbReference type="EMBL" id="CP007128">
    <property type="protein sequence ID" value="AHG91367.1"/>
    <property type="molecule type" value="Genomic_DNA"/>
</dbReference>
<proteinExistence type="predicted"/>
<dbReference type="eggNOG" id="COG2856">
    <property type="taxonomic scope" value="Bacteria"/>
</dbReference>
<reference evidence="1 2" key="1">
    <citation type="journal article" date="2014" name="Genome Announc.">
        <title>Genome Sequence and Methylome of Soil Bacterium Gemmatirosa kalamazoonensis KBS708T, a Member of the Rarely Cultivated Gemmatimonadetes Phylum.</title>
        <authorList>
            <person name="Debruyn J.M."/>
            <person name="Radosevich M."/>
            <person name="Wommack K.E."/>
            <person name="Polson S.W."/>
            <person name="Hauser L.J."/>
            <person name="Fawaz M.N."/>
            <person name="Korlach J."/>
            <person name="Tsai Y.C."/>
        </authorList>
    </citation>
    <scope>NUCLEOTIDE SEQUENCE [LARGE SCALE GENOMIC DNA]</scope>
    <source>
        <strain evidence="1 2">KBS708</strain>
    </source>
</reference>
<evidence type="ECO:0000313" key="2">
    <source>
        <dbReference type="Proteomes" id="UP000019151"/>
    </source>
</evidence>
<keyword evidence="2" id="KW-1185">Reference proteome</keyword>
<dbReference type="RefSeq" id="WP_025412816.1">
    <property type="nucleotide sequence ID" value="NZ_CP007128.1"/>
</dbReference>